<dbReference type="EMBL" id="AP025592">
    <property type="protein sequence ID" value="BDG08125.1"/>
    <property type="molecule type" value="Genomic_DNA"/>
</dbReference>
<comment type="subcellular location">
    <subcellularLocation>
        <location evidence="5">Cytoplasm</location>
    </subcellularLocation>
</comment>
<keyword evidence="1 5" id="KW-0963">Cytoplasm</keyword>
<dbReference type="CDD" id="cd16964">
    <property type="entry name" value="YqgF"/>
    <property type="match status" value="1"/>
</dbReference>
<comment type="function">
    <text evidence="5">Could be a nuclease involved in processing of the 5'-end of pre-16S rRNA.</text>
</comment>
<dbReference type="InterPro" id="IPR012337">
    <property type="entry name" value="RNaseH-like_sf"/>
</dbReference>
<evidence type="ECO:0000256" key="1">
    <source>
        <dbReference type="ARBA" id="ARBA00022490"/>
    </source>
</evidence>
<gene>
    <name evidence="7" type="ORF">AMPC_12380</name>
</gene>
<keyword evidence="3 5" id="KW-0540">Nuclease</keyword>
<dbReference type="InterPro" id="IPR037027">
    <property type="entry name" value="YqgF/RNaseH-like_dom_sf"/>
</dbReference>
<dbReference type="EC" id="3.1.-.-" evidence="5"/>
<evidence type="ECO:0000256" key="5">
    <source>
        <dbReference type="HAMAP-Rule" id="MF_00651"/>
    </source>
</evidence>
<dbReference type="RefSeq" id="WP_248345313.1">
    <property type="nucleotide sequence ID" value="NZ_AP025592.1"/>
</dbReference>
<evidence type="ECO:0000313" key="7">
    <source>
        <dbReference type="EMBL" id="BDG08125.1"/>
    </source>
</evidence>
<proteinExistence type="inferred from homology"/>
<sequence length="137" mass="14883">MRYLGLDLGRATIGLALADDVLRTARALHTVRRTREEADLAAVKQVADDYEVTQAVLGLPLNMDGTEGPSAKLARRFAPRLEAALGVPVALFDERLSTFEAETRLRERGLSARDQRAVIDAEAAAVILQGWLDGRSA</sequence>
<evidence type="ECO:0000259" key="6">
    <source>
        <dbReference type="SMART" id="SM00732"/>
    </source>
</evidence>
<dbReference type="HAMAP" id="MF_00651">
    <property type="entry name" value="Nuclease_YqgF"/>
    <property type="match status" value="1"/>
</dbReference>
<evidence type="ECO:0000256" key="4">
    <source>
        <dbReference type="ARBA" id="ARBA00022801"/>
    </source>
</evidence>
<feature type="domain" description="YqgF/RNase H-like" evidence="6">
    <location>
        <begin position="1"/>
        <end position="101"/>
    </location>
</feature>
<dbReference type="NCBIfam" id="TIGR00250">
    <property type="entry name" value="RNAse_H_YqgF"/>
    <property type="match status" value="1"/>
</dbReference>
<evidence type="ECO:0000256" key="3">
    <source>
        <dbReference type="ARBA" id="ARBA00022722"/>
    </source>
</evidence>
<dbReference type="Gene3D" id="3.30.420.140">
    <property type="entry name" value="YqgF/RNase H-like domain"/>
    <property type="match status" value="1"/>
</dbReference>
<reference evidence="8" key="1">
    <citation type="journal article" date="2022" name="Int. J. Syst. Evol. Microbiol.">
        <title>Anaeromyxobacter oryzae sp. nov., Anaeromyxobacter diazotrophicus sp. nov. and Anaeromyxobacter paludicola sp. nov., isolated from paddy soils.</title>
        <authorList>
            <person name="Itoh H."/>
            <person name="Xu Z."/>
            <person name="Mise K."/>
            <person name="Masuda Y."/>
            <person name="Ushijima N."/>
            <person name="Hayakawa C."/>
            <person name="Shiratori Y."/>
            <person name="Senoo K."/>
        </authorList>
    </citation>
    <scope>NUCLEOTIDE SEQUENCE [LARGE SCALE GENOMIC DNA]</scope>
    <source>
        <strain evidence="8">Red630</strain>
    </source>
</reference>
<accession>A0ABN6N6H1</accession>
<dbReference type="Proteomes" id="UP001162734">
    <property type="component" value="Chromosome"/>
</dbReference>
<dbReference type="PANTHER" id="PTHR33317:SF4">
    <property type="entry name" value="POLYNUCLEOTIDYL TRANSFERASE, RIBONUCLEASE H-LIKE SUPERFAMILY PROTEIN"/>
    <property type="match status" value="1"/>
</dbReference>
<keyword evidence="4 5" id="KW-0378">Hydrolase</keyword>
<organism evidence="7 8">
    <name type="scientific">Anaeromyxobacter paludicola</name>
    <dbReference type="NCBI Taxonomy" id="2918171"/>
    <lineage>
        <taxon>Bacteria</taxon>
        <taxon>Pseudomonadati</taxon>
        <taxon>Myxococcota</taxon>
        <taxon>Myxococcia</taxon>
        <taxon>Myxococcales</taxon>
        <taxon>Cystobacterineae</taxon>
        <taxon>Anaeromyxobacteraceae</taxon>
        <taxon>Anaeromyxobacter</taxon>
    </lineage>
</organism>
<keyword evidence="8" id="KW-1185">Reference proteome</keyword>
<dbReference type="InterPro" id="IPR005227">
    <property type="entry name" value="YqgF"/>
</dbReference>
<protein>
    <recommendedName>
        <fullName evidence="5">Putative pre-16S rRNA nuclease</fullName>
        <ecNumber evidence="5">3.1.-.-</ecNumber>
    </recommendedName>
</protein>
<dbReference type="InterPro" id="IPR006641">
    <property type="entry name" value="YqgF/RNaseH-like_dom"/>
</dbReference>
<dbReference type="SMART" id="SM00732">
    <property type="entry name" value="YqgFc"/>
    <property type="match status" value="1"/>
</dbReference>
<comment type="similarity">
    <text evidence="5">Belongs to the YqgF HJR family.</text>
</comment>
<evidence type="ECO:0000256" key="2">
    <source>
        <dbReference type="ARBA" id="ARBA00022517"/>
    </source>
</evidence>
<dbReference type="PANTHER" id="PTHR33317">
    <property type="entry name" value="POLYNUCLEOTIDYL TRANSFERASE, RIBONUCLEASE H-LIKE SUPERFAMILY PROTEIN"/>
    <property type="match status" value="1"/>
</dbReference>
<keyword evidence="2 5" id="KW-0690">Ribosome biogenesis</keyword>
<dbReference type="SUPFAM" id="SSF53098">
    <property type="entry name" value="Ribonuclease H-like"/>
    <property type="match status" value="1"/>
</dbReference>
<evidence type="ECO:0000313" key="8">
    <source>
        <dbReference type="Proteomes" id="UP001162734"/>
    </source>
</evidence>
<dbReference type="Pfam" id="PF03652">
    <property type="entry name" value="RuvX"/>
    <property type="match status" value="1"/>
</dbReference>
<name>A0ABN6N6H1_9BACT</name>